<protein>
    <submittedName>
        <fullName evidence="2">HDC04985</fullName>
    </submittedName>
</protein>
<dbReference type="InterPro" id="IPR007110">
    <property type="entry name" value="Ig-like_dom"/>
</dbReference>
<evidence type="ECO:0000259" key="1">
    <source>
        <dbReference type="PROSITE" id="PS50835"/>
    </source>
</evidence>
<reference evidence="2" key="1">
    <citation type="journal article" date="2003" name="Genome Biol.">
        <title>An integrated gene annotation and transcriptional profiling approach towards the full gene content of the Drosophila genome.</title>
        <authorList>
            <person name="Hild M."/>
            <person name="Beckmann B."/>
            <person name="Haas S.A."/>
            <person name="Koch B."/>
            <person name="Solovyev V."/>
            <person name="Busold C."/>
            <person name="Fellenberg K."/>
            <person name="Boutros M."/>
            <person name="Vingron M."/>
            <person name="Sauer F."/>
            <person name="Hoheisel J.D."/>
            <person name="Paro R."/>
        </authorList>
    </citation>
    <scope>NUCLEOTIDE SEQUENCE</scope>
</reference>
<proteinExistence type="predicted"/>
<dbReference type="EMBL" id="BK003659">
    <property type="protein sequence ID" value="DAA02357.1"/>
    <property type="molecule type" value="Genomic_DNA"/>
</dbReference>
<gene>
    <name evidence="2" type="ORF">HDC04985</name>
</gene>
<accession>Q6IGV7</accession>
<organism evidence="2">
    <name type="scientific">Drosophila melanogaster</name>
    <name type="common">Fruit fly</name>
    <dbReference type="NCBI Taxonomy" id="7227"/>
    <lineage>
        <taxon>Eukaryota</taxon>
        <taxon>Metazoa</taxon>
        <taxon>Ecdysozoa</taxon>
        <taxon>Arthropoda</taxon>
        <taxon>Hexapoda</taxon>
        <taxon>Insecta</taxon>
        <taxon>Pterygota</taxon>
        <taxon>Neoptera</taxon>
        <taxon>Endopterygota</taxon>
        <taxon>Diptera</taxon>
        <taxon>Brachycera</taxon>
        <taxon>Muscomorpha</taxon>
        <taxon>Ephydroidea</taxon>
        <taxon>Drosophilidae</taxon>
        <taxon>Drosophila</taxon>
        <taxon>Sophophora</taxon>
    </lineage>
</organism>
<evidence type="ECO:0000313" key="2">
    <source>
        <dbReference type="EMBL" id="DAA02357.1"/>
    </source>
</evidence>
<dbReference type="PROSITE" id="PS50835">
    <property type="entry name" value="IG_LIKE"/>
    <property type="match status" value="1"/>
</dbReference>
<sequence>MEVSVGTKYAMQCPGQAFPVPINRHIQFRSLEPVGSVAPKVDPNDRIKWVDKPRGSSLNLLCPAQSFPMPSARTCW</sequence>
<dbReference type="AlphaFoldDB" id="Q6IGV7"/>
<feature type="domain" description="Ig-like" evidence="1">
    <location>
        <begin position="39"/>
        <end position="76"/>
    </location>
</feature>
<name>Q6IGV7_DROME</name>